<reference evidence="1 2" key="1">
    <citation type="submission" date="2022-11" db="EMBL/GenBank/DDBJ databases">
        <title>Study of microbial diversity in lake waters.</title>
        <authorList>
            <person name="Zhang J."/>
        </authorList>
    </citation>
    <scope>NUCLEOTIDE SEQUENCE [LARGE SCALE GENOMIC DNA]</scope>
    <source>
        <strain evidence="1 2">DT12</strain>
    </source>
</reference>
<name>A0ABT3X804_9BACL</name>
<proteinExistence type="predicted"/>
<protein>
    <submittedName>
        <fullName evidence="1">Uncharacterized protein</fullName>
    </submittedName>
</protein>
<sequence>MSEMREHLPRKETVQKLLQKILVWKFMGNMTRALKQRNLTHTELSKAAGRVASAFNKTINQVEDLRLSSFLRYWVVISELTADDNLHEKIVFEELIDEEIRRMIAVLSDLSYEDQPSHLLISEREFFIGLRVHVEGLKKKHALGPEESETYELIAELCERID</sequence>
<gene>
    <name evidence="1" type="ORF">OS242_17465</name>
</gene>
<comment type="caution">
    <text evidence="1">The sequence shown here is derived from an EMBL/GenBank/DDBJ whole genome shotgun (WGS) entry which is preliminary data.</text>
</comment>
<evidence type="ECO:0000313" key="2">
    <source>
        <dbReference type="Proteomes" id="UP001208017"/>
    </source>
</evidence>
<dbReference type="EMBL" id="JAPMLT010000012">
    <property type="protein sequence ID" value="MCX7571735.1"/>
    <property type="molecule type" value="Genomic_DNA"/>
</dbReference>
<keyword evidence="2" id="KW-1185">Reference proteome</keyword>
<organism evidence="1 2">
    <name type="scientific">Tumebacillus lacus</name>
    <dbReference type="NCBI Taxonomy" id="2995335"/>
    <lineage>
        <taxon>Bacteria</taxon>
        <taxon>Bacillati</taxon>
        <taxon>Bacillota</taxon>
        <taxon>Bacilli</taxon>
        <taxon>Bacillales</taxon>
        <taxon>Alicyclobacillaceae</taxon>
        <taxon>Tumebacillus</taxon>
    </lineage>
</organism>
<accession>A0ABT3X804</accession>
<dbReference type="RefSeq" id="WP_267152983.1">
    <property type="nucleotide sequence ID" value="NZ_JAPMLT010000012.1"/>
</dbReference>
<dbReference type="Proteomes" id="UP001208017">
    <property type="component" value="Unassembled WGS sequence"/>
</dbReference>
<evidence type="ECO:0000313" key="1">
    <source>
        <dbReference type="EMBL" id="MCX7571735.1"/>
    </source>
</evidence>